<keyword evidence="3" id="KW-1185">Reference proteome</keyword>
<keyword evidence="1" id="KW-0812">Transmembrane</keyword>
<dbReference type="Proteomes" id="UP000306677">
    <property type="component" value="Segment"/>
</dbReference>
<evidence type="ECO:0000313" key="3">
    <source>
        <dbReference type="Proteomes" id="UP000306677"/>
    </source>
</evidence>
<dbReference type="EMBL" id="MK778457">
    <property type="protein sequence ID" value="QCW18478.1"/>
    <property type="molecule type" value="Genomic_DNA"/>
</dbReference>
<keyword evidence="1" id="KW-0472">Membrane</keyword>
<protein>
    <submittedName>
        <fullName evidence="2">Uncharacterized protein</fullName>
    </submittedName>
</protein>
<sequence length="55" mass="5871">MKTLGFGFIALWIAGVIGWIMNIVAMFGEISTNELIIRAVGAVIAPAGAIMGWFM</sequence>
<feature type="transmembrane region" description="Helical" evidence="1">
    <location>
        <begin position="35"/>
        <end position="54"/>
    </location>
</feature>
<organism evidence="2 3">
    <name type="scientific">Escherichia phage vB_EcoS_W011D</name>
    <dbReference type="NCBI Taxonomy" id="2575323"/>
    <lineage>
        <taxon>Viruses</taxon>
        <taxon>Duplodnaviria</taxon>
        <taxon>Heunggongvirae</taxon>
        <taxon>Uroviricota</taxon>
        <taxon>Caudoviricetes</taxon>
        <taxon>Drexlerviridae</taxon>
        <taxon>Tempevirinae</taxon>
        <taxon>Changchunvirus</taxon>
        <taxon>Changchunvirus W011D</taxon>
    </lineage>
</organism>
<gene>
    <name evidence="2" type="ORF">vBEcoSW011D_29</name>
</gene>
<name>A0A4Y5NVR8_9CAUD</name>
<reference evidence="2 3" key="1">
    <citation type="submission" date="2019-04" db="EMBL/GenBank/DDBJ databases">
        <authorList>
            <person name="Wang X."/>
        </authorList>
    </citation>
    <scope>NUCLEOTIDE SEQUENCE [LARGE SCALE GENOMIC DNA]</scope>
</reference>
<keyword evidence="1" id="KW-1133">Transmembrane helix</keyword>
<accession>A0A4Y5NVR8</accession>
<evidence type="ECO:0000313" key="2">
    <source>
        <dbReference type="EMBL" id="QCW18478.1"/>
    </source>
</evidence>
<proteinExistence type="predicted"/>
<evidence type="ECO:0000256" key="1">
    <source>
        <dbReference type="SAM" id="Phobius"/>
    </source>
</evidence>
<feature type="transmembrane region" description="Helical" evidence="1">
    <location>
        <begin position="6"/>
        <end position="28"/>
    </location>
</feature>